<keyword evidence="2" id="KW-1185">Reference proteome</keyword>
<reference evidence="1 2" key="2">
    <citation type="journal article" date="2021" name="Int. J. Syst. Evol. Microbiol.">
        <title>Isolation and Polyphasic Characterization of Desulfuromonas versatilis sp. Nov., an Electrogenic Bacteria Capable of Versatile Metabolism Isolated from a Graphene Oxide-Reducing Enrichment Culture.</title>
        <authorList>
            <person name="Xie L."/>
            <person name="Yoshida N."/>
            <person name="Ishii S."/>
            <person name="Meng L."/>
        </authorList>
    </citation>
    <scope>NUCLEOTIDE SEQUENCE [LARGE SCALE GENOMIC DNA]</scope>
    <source>
        <strain evidence="1 2">NIT-T3</strain>
    </source>
</reference>
<evidence type="ECO:0000313" key="2">
    <source>
        <dbReference type="Proteomes" id="UP001319827"/>
    </source>
</evidence>
<dbReference type="RefSeq" id="WP_221248773.1">
    <property type="nucleotide sequence ID" value="NZ_AP024355.1"/>
</dbReference>
<gene>
    <name evidence="1" type="ORF">DESUT3_24120</name>
</gene>
<dbReference type="EMBL" id="AP024355">
    <property type="protein sequence ID" value="BCR05343.1"/>
    <property type="molecule type" value="Genomic_DNA"/>
</dbReference>
<dbReference type="PROSITE" id="PS51257">
    <property type="entry name" value="PROKAR_LIPOPROTEIN"/>
    <property type="match status" value="1"/>
</dbReference>
<dbReference type="Gene3D" id="3.40.190.10">
    <property type="entry name" value="Periplasmic binding protein-like II"/>
    <property type="match status" value="2"/>
</dbReference>
<reference evidence="1 2" key="1">
    <citation type="journal article" date="2016" name="C (Basel)">
        <title>Selective Growth of and Electricity Production by Marine Exoelectrogenic Bacteria in Self-Aggregated Hydrogel of Microbially Reduced Graphene Oxide.</title>
        <authorList>
            <person name="Yoshida N."/>
            <person name="Goto Y."/>
            <person name="Miyata Y."/>
        </authorList>
    </citation>
    <scope>NUCLEOTIDE SEQUENCE [LARGE SCALE GENOMIC DNA]</scope>
    <source>
        <strain evidence="1 2">NIT-T3</strain>
    </source>
</reference>
<sequence length="312" mass="34961">MNIILKSRSLIALARPAVIAAACLLALVALSGCDRAAERPKMRIGYMNCNSEEETLQRFRPLTRYLSEKLGVDFETVPVDTQDFEERFAKGEFEFTHSNSLVYIILKENHDLRLLAAERRGQFGSRTAGAIISRKGSGIETLEDLKGKRMLFGPQLAPTGYLAQYDLMLEAGLDPERDLGYYAIPSGSFKHEKVVYGVYFGDFDVAAAPALDLEVMTREGKITADDFHIIAQSPIIPYCTFGASKQIDAELVEKFRKALLELKPEETVTIDGEQVKVLKSAWIDGFDQLLDSDYDPIRVMAKRANMPPYQEF</sequence>
<name>A0ABM8HSR8_9BACT</name>
<proteinExistence type="predicted"/>
<dbReference type="SUPFAM" id="SSF53850">
    <property type="entry name" value="Periplasmic binding protein-like II"/>
    <property type="match status" value="1"/>
</dbReference>
<dbReference type="Proteomes" id="UP001319827">
    <property type="component" value="Chromosome"/>
</dbReference>
<dbReference type="PANTHER" id="PTHR35841">
    <property type="entry name" value="PHOSPHONATES-BINDING PERIPLASMIC PROTEIN"/>
    <property type="match status" value="1"/>
</dbReference>
<protein>
    <submittedName>
        <fullName evidence="1">ABC transporter substrate-binding protein</fullName>
    </submittedName>
</protein>
<evidence type="ECO:0000313" key="1">
    <source>
        <dbReference type="EMBL" id="BCR05343.1"/>
    </source>
</evidence>
<dbReference type="PANTHER" id="PTHR35841:SF1">
    <property type="entry name" value="PHOSPHONATES-BINDING PERIPLASMIC PROTEIN"/>
    <property type="match status" value="1"/>
</dbReference>
<accession>A0ABM8HSR8</accession>
<organism evidence="1 2">
    <name type="scientific">Desulfuromonas versatilis</name>
    <dbReference type="NCBI Taxonomy" id="2802975"/>
    <lineage>
        <taxon>Bacteria</taxon>
        <taxon>Pseudomonadati</taxon>
        <taxon>Thermodesulfobacteriota</taxon>
        <taxon>Desulfuromonadia</taxon>
        <taxon>Desulfuromonadales</taxon>
        <taxon>Desulfuromonadaceae</taxon>
        <taxon>Desulfuromonas</taxon>
    </lineage>
</organism>
<dbReference type="Pfam" id="PF12974">
    <property type="entry name" value="Phosphonate-bd"/>
    <property type="match status" value="1"/>
</dbReference>